<evidence type="ECO:0000313" key="2">
    <source>
        <dbReference type="EMBL" id="CRL21844.1"/>
    </source>
</evidence>
<dbReference type="SUPFAM" id="SSF54427">
    <property type="entry name" value="NTF2-like"/>
    <property type="match status" value="1"/>
</dbReference>
<keyword evidence="3" id="KW-1185">Reference proteome</keyword>
<organism evidence="2 3">
    <name type="scientific">Penicillium camemberti (strain FM 013)</name>
    <dbReference type="NCBI Taxonomy" id="1429867"/>
    <lineage>
        <taxon>Eukaryota</taxon>
        <taxon>Fungi</taxon>
        <taxon>Dikarya</taxon>
        <taxon>Ascomycota</taxon>
        <taxon>Pezizomycotina</taxon>
        <taxon>Eurotiomycetes</taxon>
        <taxon>Eurotiomycetidae</taxon>
        <taxon>Eurotiales</taxon>
        <taxon>Aspergillaceae</taxon>
        <taxon>Penicillium</taxon>
    </lineage>
</organism>
<dbReference type="InterPro" id="IPR037401">
    <property type="entry name" value="SnoaL-like"/>
</dbReference>
<feature type="domain" description="SnoaL-like" evidence="1">
    <location>
        <begin position="5"/>
        <end position="115"/>
    </location>
</feature>
<protein>
    <submittedName>
        <fullName evidence="2">Str. FM013</fullName>
    </submittedName>
</protein>
<proteinExistence type="predicted"/>
<accession>A0A0G4P6K7</accession>
<dbReference type="Gene3D" id="3.10.450.50">
    <property type="match status" value="1"/>
</dbReference>
<evidence type="ECO:0000313" key="3">
    <source>
        <dbReference type="Proteomes" id="UP000053732"/>
    </source>
</evidence>
<sequence>MDYPAYIESYNTANAERATALRFFTEDVVLEDGKNQVKGREAVIKQLEAAHVGISESLHIRSWAQAGETVLAELDGHFVSHEDTPDHFFYPFKKDEKVRFRFMAAYTLAGGRFSHMRITYWQSPLSDE</sequence>
<gene>
    <name evidence="2" type="ORF">PCAMFM013_S006g000384</name>
</gene>
<name>A0A0G4P6K7_PENC3</name>
<dbReference type="InterPro" id="IPR032710">
    <property type="entry name" value="NTF2-like_dom_sf"/>
</dbReference>
<dbReference type="Pfam" id="PF12680">
    <property type="entry name" value="SnoaL_2"/>
    <property type="match status" value="1"/>
</dbReference>
<evidence type="ECO:0000259" key="1">
    <source>
        <dbReference type="Pfam" id="PF12680"/>
    </source>
</evidence>
<reference evidence="2 3" key="1">
    <citation type="journal article" date="2014" name="Nat. Commun.">
        <title>Multiple recent horizontal transfers of a large genomic region in cheese making fungi.</title>
        <authorList>
            <person name="Cheeseman K."/>
            <person name="Ropars J."/>
            <person name="Renault P."/>
            <person name="Dupont J."/>
            <person name="Gouzy J."/>
            <person name="Branca A."/>
            <person name="Abraham A.L."/>
            <person name="Ceppi M."/>
            <person name="Conseiller E."/>
            <person name="Debuchy R."/>
            <person name="Malagnac F."/>
            <person name="Goarin A."/>
            <person name="Silar P."/>
            <person name="Lacoste S."/>
            <person name="Sallet E."/>
            <person name="Bensimon A."/>
            <person name="Giraud T."/>
            <person name="Brygoo Y."/>
        </authorList>
    </citation>
    <scope>NUCLEOTIDE SEQUENCE [LARGE SCALE GENOMIC DNA]</scope>
    <source>
        <strain evidence="3">FM 013</strain>
    </source>
</reference>
<dbReference type="Proteomes" id="UP000053732">
    <property type="component" value="Unassembled WGS sequence"/>
</dbReference>
<dbReference type="AlphaFoldDB" id="A0A0G4P6K7"/>
<dbReference type="EMBL" id="HG793139">
    <property type="protein sequence ID" value="CRL21844.1"/>
    <property type="molecule type" value="Genomic_DNA"/>
</dbReference>